<dbReference type="AlphaFoldDB" id="A0AAE3UAM2"/>
<proteinExistence type="predicted"/>
<comment type="caution">
    <text evidence="1">The sequence shown here is derived from an EMBL/GenBank/DDBJ whole genome shotgun (WGS) entry which is preliminary data.</text>
</comment>
<organism evidence="1 2">
    <name type="scientific">Xanthocytophaga flava</name>
    <dbReference type="NCBI Taxonomy" id="3048013"/>
    <lineage>
        <taxon>Bacteria</taxon>
        <taxon>Pseudomonadati</taxon>
        <taxon>Bacteroidota</taxon>
        <taxon>Cytophagia</taxon>
        <taxon>Cytophagales</taxon>
        <taxon>Rhodocytophagaceae</taxon>
        <taxon>Xanthocytophaga</taxon>
    </lineage>
</organism>
<dbReference type="RefSeq" id="WP_313989780.1">
    <property type="nucleotide sequence ID" value="NZ_JASJOS010000033.1"/>
</dbReference>
<evidence type="ECO:0000313" key="1">
    <source>
        <dbReference type="EMBL" id="MDJ1486299.1"/>
    </source>
</evidence>
<sequence>MKRVLDLTTNHWKATGSAKRQTMILPIIFQRMDCINKIMEGVKTSEYESTLKALFDFLSQKAGNSKAVILPMLEVVGGKPNG</sequence>
<protein>
    <submittedName>
        <fullName evidence="1">Uncharacterized protein</fullName>
    </submittedName>
</protein>
<dbReference type="EMBL" id="JASJOS010000033">
    <property type="protein sequence ID" value="MDJ1486299.1"/>
    <property type="molecule type" value="Genomic_DNA"/>
</dbReference>
<name>A0AAE3UAM2_9BACT</name>
<dbReference type="Proteomes" id="UP001241110">
    <property type="component" value="Unassembled WGS sequence"/>
</dbReference>
<gene>
    <name evidence="1" type="ORF">QNI16_37815</name>
</gene>
<evidence type="ECO:0000313" key="2">
    <source>
        <dbReference type="Proteomes" id="UP001241110"/>
    </source>
</evidence>
<reference evidence="1" key="1">
    <citation type="submission" date="2023-05" db="EMBL/GenBank/DDBJ databases">
        <authorList>
            <person name="Zhang X."/>
        </authorList>
    </citation>
    <scope>NUCLEOTIDE SEQUENCE</scope>
    <source>
        <strain evidence="1">YF14B1</strain>
    </source>
</reference>
<accession>A0AAE3UAM2</accession>